<gene>
    <name evidence="17 20" type="primary">dinB</name>
    <name evidence="20" type="ORF">F8O03_15635</name>
</gene>
<evidence type="ECO:0000256" key="13">
    <source>
        <dbReference type="ARBA" id="ARBA00023125"/>
    </source>
</evidence>
<comment type="cofactor">
    <cofactor evidence="17">
        <name>Mg(2+)</name>
        <dbReference type="ChEBI" id="CHEBI:18420"/>
    </cofactor>
    <text evidence="17">Binds 2 magnesium ions per subunit.</text>
</comment>
<dbReference type="InterPro" id="IPR043502">
    <property type="entry name" value="DNA/RNA_pol_sf"/>
</dbReference>
<feature type="binding site" evidence="17">
    <location>
        <position position="121"/>
    </location>
    <ligand>
        <name>Mg(2+)</name>
        <dbReference type="ChEBI" id="CHEBI:18420"/>
    </ligand>
</feature>
<comment type="catalytic activity">
    <reaction evidence="16 17">
        <text>DNA(n) + a 2'-deoxyribonucleoside 5'-triphosphate = DNA(n+1) + diphosphate</text>
        <dbReference type="Rhea" id="RHEA:22508"/>
        <dbReference type="Rhea" id="RHEA-COMP:17339"/>
        <dbReference type="Rhea" id="RHEA-COMP:17340"/>
        <dbReference type="ChEBI" id="CHEBI:33019"/>
        <dbReference type="ChEBI" id="CHEBI:61560"/>
        <dbReference type="ChEBI" id="CHEBI:173112"/>
        <dbReference type="EC" id="2.7.7.7"/>
    </reaction>
</comment>
<keyword evidence="13 17" id="KW-0238">DNA-binding</keyword>
<evidence type="ECO:0000259" key="19">
    <source>
        <dbReference type="PROSITE" id="PS50173"/>
    </source>
</evidence>
<comment type="subunit">
    <text evidence="3 17">Monomer.</text>
</comment>
<evidence type="ECO:0000256" key="3">
    <source>
        <dbReference type="ARBA" id="ARBA00011245"/>
    </source>
</evidence>
<dbReference type="GO" id="GO:0009432">
    <property type="term" value="P:SOS response"/>
    <property type="evidence" value="ECO:0007669"/>
    <property type="project" value="TreeGrafter"/>
</dbReference>
<dbReference type="SUPFAM" id="SSF56672">
    <property type="entry name" value="DNA/RNA polymerases"/>
    <property type="match status" value="1"/>
</dbReference>
<evidence type="ECO:0000256" key="17">
    <source>
        <dbReference type="HAMAP-Rule" id="MF_01113"/>
    </source>
</evidence>
<comment type="caution">
    <text evidence="20">The sequence shown here is derived from an EMBL/GenBank/DDBJ whole genome shotgun (WGS) entry which is preliminary data.</text>
</comment>
<keyword evidence="14 17" id="KW-0234">DNA repair</keyword>
<dbReference type="Proteomes" id="UP000490386">
    <property type="component" value="Unassembled WGS sequence"/>
</dbReference>
<evidence type="ECO:0000256" key="2">
    <source>
        <dbReference type="ARBA" id="ARBA00010945"/>
    </source>
</evidence>
<evidence type="ECO:0000256" key="8">
    <source>
        <dbReference type="ARBA" id="ARBA00022705"/>
    </source>
</evidence>
<protein>
    <recommendedName>
        <fullName evidence="17">DNA polymerase IV</fullName>
        <shortName evidence="17">Pol IV</shortName>
        <ecNumber evidence="17">2.7.7.7</ecNumber>
    </recommendedName>
</protein>
<dbReference type="InterPro" id="IPR022880">
    <property type="entry name" value="DNApol_IV"/>
</dbReference>
<dbReference type="FunFam" id="3.40.1170.60:FF:000001">
    <property type="entry name" value="DNA polymerase IV"/>
    <property type="match status" value="1"/>
</dbReference>
<dbReference type="GO" id="GO:0000287">
    <property type="term" value="F:magnesium ion binding"/>
    <property type="evidence" value="ECO:0007669"/>
    <property type="project" value="UniProtKB-UniRule"/>
</dbReference>
<dbReference type="InterPro" id="IPR050116">
    <property type="entry name" value="DNA_polymerase-Y"/>
</dbReference>
<dbReference type="CDD" id="cd03586">
    <property type="entry name" value="PolY_Pol_IV_kappa"/>
    <property type="match status" value="1"/>
</dbReference>
<feature type="active site" evidence="17">
    <location>
        <position position="122"/>
    </location>
</feature>
<proteinExistence type="inferred from homology"/>
<dbReference type="AlphaFoldDB" id="A0A7J5AY82"/>
<evidence type="ECO:0000256" key="9">
    <source>
        <dbReference type="ARBA" id="ARBA00022723"/>
    </source>
</evidence>
<evidence type="ECO:0000256" key="16">
    <source>
        <dbReference type="ARBA" id="ARBA00049244"/>
    </source>
</evidence>
<dbReference type="GO" id="GO:0003684">
    <property type="term" value="F:damaged DNA binding"/>
    <property type="evidence" value="ECO:0007669"/>
    <property type="project" value="InterPro"/>
</dbReference>
<dbReference type="InterPro" id="IPR036775">
    <property type="entry name" value="DNA_pol_Y-fam_lit_finger_sf"/>
</dbReference>
<sequence>MTRKDMGVRQTGAASDRDASASILHVDMDAFFVAVELLERPDLIGKPVIVGGTRERGVVSSASYEARARGVRSAMPMHQAIARCPEAVVLPGNMNKYREASQQVMEIFREFTPLVEPLSIDEAFLDVSGASLLFGSPGEIAQRLRERVKAQTGLTCSVGAASTKFVAKLASGKCKPNGMLVIPHEETIPFLHHLPVGALWGVGEKSEAKLRGIGIHTVFDLAHTPVPVLERAVGKAGAAKLSALAWGRDERGVEEAHREKSISHEQTFFEDVADFVFLEREVRAQADAVATRLRRAGLQARQVGIKLRWSDFSTITRSHTLAEPSDVGHSLYLEAREMLRAALVPPRPVRLIGVRAERLVEAGTSGQLSLFGAEEDDDWEAAERAVDQAVARFGKFALRPASLLGRGERSDGTVGLSERANRKQDEAQDQH</sequence>
<feature type="region of interest" description="Disordered" evidence="18">
    <location>
        <begin position="405"/>
        <end position="431"/>
    </location>
</feature>
<dbReference type="GO" id="GO:0006281">
    <property type="term" value="P:DNA repair"/>
    <property type="evidence" value="ECO:0007669"/>
    <property type="project" value="UniProtKB-UniRule"/>
</dbReference>
<dbReference type="Pfam" id="PF11799">
    <property type="entry name" value="IMS_C"/>
    <property type="match status" value="1"/>
</dbReference>
<evidence type="ECO:0000256" key="6">
    <source>
        <dbReference type="ARBA" id="ARBA00022679"/>
    </source>
</evidence>
<keyword evidence="8 17" id="KW-0235">DNA replication</keyword>
<reference evidence="20 21" key="1">
    <citation type="submission" date="2019-09" db="EMBL/GenBank/DDBJ databases">
        <title>Phylogeny of genus Pseudoclavibacter and closely related genus.</title>
        <authorList>
            <person name="Li Y."/>
        </authorList>
    </citation>
    <scope>NUCLEOTIDE SEQUENCE [LARGE SCALE GENOMIC DNA]</scope>
    <source>
        <strain evidence="20 21">THG-MD12</strain>
    </source>
</reference>
<dbReference type="OrthoDB" id="9808813at2"/>
<dbReference type="GO" id="GO:0042276">
    <property type="term" value="P:error-prone translesion synthesis"/>
    <property type="evidence" value="ECO:0007669"/>
    <property type="project" value="TreeGrafter"/>
</dbReference>
<evidence type="ECO:0000256" key="5">
    <source>
        <dbReference type="ARBA" id="ARBA00022490"/>
    </source>
</evidence>
<evidence type="ECO:0000256" key="4">
    <source>
        <dbReference type="ARBA" id="ARBA00022457"/>
    </source>
</evidence>
<dbReference type="Pfam" id="PF11798">
    <property type="entry name" value="IMS_HHH"/>
    <property type="match status" value="1"/>
</dbReference>
<keyword evidence="12 17" id="KW-0239">DNA-directed DNA polymerase</keyword>
<dbReference type="HAMAP" id="MF_01113">
    <property type="entry name" value="DNApol_IV"/>
    <property type="match status" value="1"/>
</dbReference>
<dbReference type="Gene3D" id="3.30.1490.100">
    <property type="entry name" value="DNA polymerase, Y-family, little finger domain"/>
    <property type="match status" value="1"/>
</dbReference>
<dbReference type="SUPFAM" id="SSF100879">
    <property type="entry name" value="Lesion bypass DNA polymerase (Y-family), little finger domain"/>
    <property type="match status" value="1"/>
</dbReference>
<keyword evidence="5 17" id="KW-0963">Cytoplasm</keyword>
<name>A0A7J5AY82_9MICO</name>
<evidence type="ECO:0000256" key="10">
    <source>
        <dbReference type="ARBA" id="ARBA00022763"/>
    </source>
</evidence>
<keyword evidence="6 17" id="KW-0808">Transferase</keyword>
<dbReference type="Gene3D" id="1.10.150.20">
    <property type="entry name" value="5' to 3' exonuclease, C-terminal subdomain"/>
    <property type="match status" value="1"/>
</dbReference>
<dbReference type="EMBL" id="WBJX01000006">
    <property type="protein sequence ID" value="KAB1636388.1"/>
    <property type="molecule type" value="Genomic_DNA"/>
</dbReference>
<keyword evidence="7 17" id="KW-0548">Nucleotidyltransferase</keyword>
<keyword evidence="4 17" id="KW-0515">Mutator protein</keyword>
<keyword evidence="21" id="KW-1185">Reference proteome</keyword>
<evidence type="ECO:0000313" key="21">
    <source>
        <dbReference type="Proteomes" id="UP000490386"/>
    </source>
</evidence>
<feature type="site" description="Substrate discrimination" evidence="17">
    <location>
        <position position="32"/>
    </location>
</feature>
<evidence type="ECO:0000256" key="14">
    <source>
        <dbReference type="ARBA" id="ARBA00023204"/>
    </source>
</evidence>
<dbReference type="InterPro" id="IPR017961">
    <property type="entry name" value="DNA_pol_Y-fam_little_finger"/>
</dbReference>
<feature type="compositionally biased region" description="Basic and acidic residues" evidence="18">
    <location>
        <begin position="419"/>
        <end position="431"/>
    </location>
</feature>
<keyword evidence="9 17" id="KW-0479">Metal-binding</keyword>
<comment type="similarity">
    <text evidence="2 17">Belongs to the DNA polymerase type-Y family.</text>
</comment>
<organism evidence="20 21">
    <name type="scientific">Pseudoclavibacter terrae</name>
    <dbReference type="NCBI Taxonomy" id="1530195"/>
    <lineage>
        <taxon>Bacteria</taxon>
        <taxon>Bacillati</taxon>
        <taxon>Actinomycetota</taxon>
        <taxon>Actinomycetes</taxon>
        <taxon>Micrococcales</taxon>
        <taxon>Microbacteriaceae</taxon>
        <taxon>Pseudoclavibacter</taxon>
    </lineage>
</organism>
<dbReference type="Pfam" id="PF00817">
    <property type="entry name" value="IMS"/>
    <property type="match status" value="1"/>
</dbReference>
<evidence type="ECO:0000256" key="1">
    <source>
        <dbReference type="ARBA" id="ARBA00004496"/>
    </source>
</evidence>
<dbReference type="PROSITE" id="PS50173">
    <property type="entry name" value="UMUC"/>
    <property type="match status" value="1"/>
</dbReference>
<dbReference type="InterPro" id="IPR001126">
    <property type="entry name" value="UmuC"/>
</dbReference>
<dbReference type="Gene3D" id="3.30.70.270">
    <property type="match status" value="1"/>
</dbReference>
<evidence type="ECO:0000256" key="11">
    <source>
        <dbReference type="ARBA" id="ARBA00022842"/>
    </source>
</evidence>
<dbReference type="PANTHER" id="PTHR11076">
    <property type="entry name" value="DNA REPAIR POLYMERASE UMUC / TRANSFERASE FAMILY MEMBER"/>
    <property type="match status" value="1"/>
</dbReference>
<evidence type="ECO:0000256" key="12">
    <source>
        <dbReference type="ARBA" id="ARBA00022932"/>
    </source>
</evidence>
<evidence type="ECO:0000256" key="7">
    <source>
        <dbReference type="ARBA" id="ARBA00022695"/>
    </source>
</evidence>
<feature type="domain" description="UmuC" evidence="19">
    <location>
        <begin position="23"/>
        <end position="203"/>
    </location>
</feature>
<dbReference type="EC" id="2.7.7.7" evidence="17"/>
<dbReference type="PANTHER" id="PTHR11076:SF33">
    <property type="entry name" value="DNA POLYMERASE KAPPA"/>
    <property type="match status" value="1"/>
</dbReference>
<feature type="binding site" evidence="17">
    <location>
        <position position="27"/>
    </location>
    <ligand>
        <name>Mg(2+)</name>
        <dbReference type="ChEBI" id="CHEBI:18420"/>
    </ligand>
</feature>
<dbReference type="InterPro" id="IPR043128">
    <property type="entry name" value="Rev_trsase/Diguanyl_cyclase"/>
</dbReference>
<keyword evidence="10 17" id="KW-0227">DNA damage</keyword>
<dbReference type="GO" id="GO:0006261">
    <property type="term" value="P:DNA-templated DNA replication"/>
    <property type="evidence" value="ECO:0007669"/>
    <property type="project" value="UniProtKB-UniRule"/>
</dbReference>
<keyword evidence="11 17" id="KW-0460">Magnesium</keyword>
<dbReference type="FunFam" id="3.30.1490.100:FF:000004">
    <property type="entry name" value="DNA polymerase IV"/>
    <property type="match status" value="1"/>
</dbReference>
<accession>A0A7J5AY82</accession>
<dbReference type="GO" id="GO:0005829">
    <property type="term" value="C:cytosol"/>
    <property type="evidence" value="ECO:0007669"/>
    <property type="project" value="TreeGrafter"/>
</dbReference>
<dbReference type="RefSeq" id="WP_151424697.1">
    <property type="nucleotide sequence ID" value="NZ_WBJX01000006.1"/>
</dbReference>
<evidence type="ECO:0000256" key="15">
    <source>
        <dbReference type="ARBA" id="ARBA00025589"/>
    </source>
</evidence>
<dbReference type="Gene3D" id="3.40.1170.60">
    <property type="match status" value="1"/>
</dbReference>
<dbReference type="InterPro" id="IPR024728">
    <property type="entry name" value="PolY_HhH_motif"/>
</dbReference>
<dbReference type="NCBIfam" id="NF003015">
    <property type="entry name" value="PRK03858.1"/>
    <property type="match status" value="1"/>
</dbReference>
<comment type="function">
    <text evidence="15 17">Poorly processive, error-prone DNA polymerase involved in untargeted mutagenesis. Copies undamaged DNA at stalled replication forks, which arise in vivo from mismatched or misaligned primer ends. These misaligned primers can be extended by PolIV. Exhibits no 3'-5' exonuclease (proofreading) activity. May be involved in translesional synthesis, in conjunction with the beta clamp from PolIII.</text>
</comment>
<evidence type="ECO:0000256" key="18">
    <source>
        <dbReference type="SAM" id="MobiDB-lite"/>
    </source>
</evidence>
<comment type="subcellular location">
    <subcellularLocation>
        <location evidence="1 17">Cytoplasm</location>
    </subcellularLocation>
</comment>
<evidence type="ECO:0000313" key="20">
    <source>
        <dbReference type="EMBL" id="KAB1636388.1"/>
    </source>
</evidence>
<dbReference type="NCBIfam" id="NF002677">
    <property type="entry name" value="PRK02406.1"/>
    <property type="match status" value="1"/>
</dbReference>
<dbReference type="GO" id="GO:0003887">
    <property type="term" value="F:DNA-directed DNA polymerase activity"/>
    <property type="evidence" value="ECO:0007669"/>
    <property type="project" value="UniProtKB-UniRule"/>
</dbReference>